<dbReference type="InterPro" id="IPR018488">
    <property type="entry name" value="cNMP-bd_CS"/>
</dbReference>
<dbReference type="Gene3D" id="2.60.120.10">
    <property type="entry name" value="Jelly Rolls"/>
    <property type="match status" value="1"/>
</dbReference>
<feature type="domain" description="Cyclic nucleotide-binding" evidence="2">
    <location>
        <begin position="31"/>
        <end position="70"/>
    </location>
</feature>
<sequence>MQMSSHSLVQSHAAVTNTTLKHFPGSRGSKEGKVEVTKEGMKLCTMGPGRVFGELAILYNCTRTATVRSE</sequence>
<keyword evidence="4" id="KW-1185">Reference proteome</keyword>
<protein>
    <recommendedName>
        <fullName evidence="2">Cyclic nucleotide-binding domain-containing protein</fullName>
    </recommendedName>
</protein>
<dbReference type="Proteomes" id="UP001497482">
    <property type="component" value="Chromosome 23"/>
</dbReference>
<dbReference type="PROSITE" id="PS50042">
    <property type="entry name" value="CNMP_BINDING_3"/>
    <property type="match status" value="1"/>
</dbReference>
<dbReference type="EMBL" id="OZ035845">
    <property type="protein sequence ID" value="CAL1599867.1"/>
    <property type="molecule type" value="Genomic_DNA"/>
</dbReference>
<dbReference type="SUPFAM" id="SSF51206">
    <property type="entry name" value="cAMP-binding domain-like"/>
    <property type="match status" value="1"/>
</dbReference>
<evidence type="ECO:0000313" key="3">
    <source>
        <dbReference type="EMBL" id="CAL1599867.1"/>
    </source>
</evidence>
<evidence type="ECO:0000313" key="4">
    <source>
        <dbReference type="Proteomes" id="UP001497482"/>
    </source>
</evidence>
<name>A0AAV2LBW9_KNICA</name>
<dbReference type="PROSITE" id="PS00889">
    <property type="entry name" value="CNMP_BINDING_2"/>
    <property type="match status" value="1"/>
</dbReference>
<evidence type="ECO:0000259" key="2">
    <source>
        <dbReference type="PROSITE" id="PS50042"/>
    </source>
</evidence>
<feature type="region of interest" description="Disordered" evidence="1">
    <location>
        <begin position="1"/>
        <end position="34"/>
    </location>
</feature>
<dbReference type="InterPro" id="IPR000595">
    <property type="entry name" value="cNMP-bd_dom"/>
</dbReference>
<dbReference type="InterPro" id="IPR018490">
    <property type="entry name" value="cNMP-bd_dom_sf"/>
</dbReference>
<organism evidence="3 4">
    <name type="scientific">Knipowitschia caucasica</name>
    <name type="common">Caucasian dwarf goby</name>
    <name type="synonym">Pomatoschistus caucasicus</name>
    <dbReference type="NCBI Taxonomy" id="637954"/>
    <lineage>
        <taxon>Eukaryota</taxon>
        <taxon>Metazoa</taxon>
        <taxon>Chordata</taxon>
        <taxon>Craniata</taxon>
        <taxon>Vertebrata</taxon>
        <taxon>Euteleostomi</taxon>
        <taxon>Actinopterygii</taxon>
        <taxon>Neopterygii</taxon>
        <taxon>Teleostei</taxon>
        <taxon>Neoteleostei</taxon>
        <taxon>Acanthomorphata</taxon>
        <taxon>Gobiaria</taxon>
        <taxon>Gobiiformes</taxon>
        <taxon>Gobioidei</taxon>
        <taxon>Gobiidae</taxon>
        <taxon>Gobiinae</taxon>
        <taxon>Knipowitschia</taxon>
    </lineage>
</organism>
<dbReference type="AlphaFoldDB" id="A0AAV2LBW9"/>
<dbReference type="InterPro" id="IPR014710">
    <property type="entry name" value="RmlC-like_jellyroll"/>
</dbReference>
<accession>A0AAV2LBW9</accession>
<feature type="compositionally biased region" description="Polar residues" evidence="1">
    <location>
        <begin position="1"/>
        <end position="20"/>
    </location>
</feature>
<proteinExistence type="predicted"/>
<reference evidence="3 4" key="1">
    <citation type="submission" date="2024-04" db="EMBL/GenBank/DDBJ databases">
        <authorList>
            <person name="Waldvogel A.-M."/>
            <person name="Schoenle A."/>
        </authorList>
    </citation>
    <scope>NUCLEOTIDE SEQUENCE [LARGE SCALE GENOMIC DNA]</scope>
</reference>
<gene>
    <name evidence="3" type="ORF">KC01_LOCUS28057</name>
</gene>
<evidence type="ECO:0000256" key="1">
    <source>
        <dbReference type="SAM" id="MobiDB-lite"/>
    </source>
</evidence>
<dbReference type="CDD" id="cd00038">
    <property type="entry name" value="CAP_ED"/>
    <property type="match status" value="1"/>
</dbReference>